<dbReference type="AlphaFoldDB" id="A0A101LU46"/>
<dbReference type="EMBL" id="LKAM01000019">
    <property type="protein sequence ID" value="KUM45405.1"/>
    <property type="molecule type" value="Genomic_DNA"/>
</dbReference>
<geneLocation type="mitochondrion" evidence="1"/>
<organism evidence="1">
    <name type="scientific">Picea glauca</name>
    <name type="common">White spruce</name>
    <name type="synonym">Pinus glauca</name>
    <dbReference type="NCBI Taxonomy" id="3330"/>
    <lineage>
        <taxon>Eukaryota</taxon>
        <taxon>Viridiplantae</taxon>
        <taxon>Streptophyta</taxon>
        <taxon>Embryophyta</taxon>
        <taxon>Tracheophyta</taxon>
        <taxon>Spermatophyta</taxon>
        <taxon>Pinopsida</taxon>
        <taxon>Pinidae</taxon>
        <taxon>Conifers I</taxon>
        <taxon>Pinales</taxon>
        <taxon>Pinaceae</taxon>
        <taxon>Picea</taxon>
    </lineage>
</organism>
<proteinExistence type="predicted"/>
<gene>
    <name evidence="1" type="ORF">ABT39_MTgene2672</name>
</gene>
<name>A0A101LU46_PICGL</name>
<sequence>MDQSMLREGMVGLPSHPLRASSKAIGARFYLTVKLQRGWSSRSKKLRQTRVL</sequence>
<comment type="caution">
    <text evidence="1">The sequence shown here is derived from an EMBL/GenBank/DDBJ whole genome shotgun (WGS) entry which is preliminary data.</text>
</comment>
<accession>A0A101LU46</accession>
<keyword evidence="1" id="KW-0496">Mitochondrion</keyword>
<reference evidence="1" key="1">
    <citation type="journal article" date="2015" name="Genome Biol. Evol.">
        <title>Organellar Genomes of White Spruce (Picea glauca): Assembly and Annotation.</title>
        <authorList>
            <person name="Jackman S.D."/>
            <person name="Warren R.L."/>
            <person name="Gibb E.A."/>
            <person name="Vandervalk B.P."/>
            <person name="Mohamadi H."/>
            <person name="Chu J."/>
            <person name="Raymond A."/>
            <person name="Pleasance S."/>
            <person name="Coope R."/>
            <person name="Wildung M.R."/>
            <person name="Ritland C.E."/>
            <person name="Bousquet J."/>
            <person name="Jones S.J."/>
            <person name="Bohlmann J."/>
            <person name="Birol I."/>
        </authorList>
    </citation>
    <scope>NUCLEOTIDE SEQUENCE [LARGE SCALE GENOMIC DNA]</scope>
    <source>
        <tissue evidence="1">Flushing bud</tissue>
    </source>
</reference>
<protein>
    <submittedName>
        <fullName evidence="1">Uncharacterized protein</fullName>
    </submittedName>
</protein>
<evidence type="ECO:0000313" key="1">
    <source>
        <dbReference type="EMBL" id="KUM45405.1"/>
    </source>
</evidence>